<evidence type="ECO:0000256" key="6">
    <source>
        <dbReference type="ARBA" id="ARBA00023054"/>
    </source>
</evidence>
<keyword evidence="9 10" id="KW-0137">Centromere</keyword>
<keyword evidence="5 10" id="KW-0995">Kinetochore</keyword>
<evidence type="ECO:0000256" key="1">
    <source>
        <dbReference type="ARBA" id="ARBA00007050"/>
    </source>
</evidence>
<dbReference type="Gene3D" id="1.10.418.30">
    <property type="entry name" value="Ncd80 complex, Ncd80 subunit"/>
    <property type="match status" value="1"/>
</dbReference>
<dbReference type="PANTHER" id="PTHR10643:SF2">
    <property type="entry name" value="KINETOCHORE PROTEIN NDC80 HOMOLOG"/>
    <property type="match status" value="1"/>
</dbReference>
<feature type="region of interest" description="Disordered" evidence="12">
    <location>
        <begin position="39"/>
        <end position="124"/>
    </location>
</feature>
<evidence type="ECO:0000259" key="13">
    <source>
        <dbReference type="Pfam" id="PF03801"/>
    </source>
</evidence>
<comment type="function">
    <text evidence="10">Acts as a component of the essential kinetochore-associated NDC80 complex, which is required for chromosome segregation and spindle checkpoint activity.</text>
</comment>
<accession>A0A024GLJ1</accession>
<dbReference type="Proteomes" id="UP000053237">
    <property type="component" value="Unassembled WGS sequence"/>
</dbReference>
<gene>
    <name evidence="15" type="ORF">BN9_086470</name>
</gene>
<dbReference type="EMBL" id="CAIX01000179">
    <property type="protein sequence ID" value="CCI47640.1"/>
    <property type="molecule type" value="Genomic_DNA"/>
</dbReference>
<evidence type="ECO:0000256" key="9">
    <source>
        <dbReference type="ARBA" id="ARBA00023328"/>
    </source>
</evidence>
<dbReference type="GO" id="GO:0005634">
    <property type="term" value="C:nucleus"/>
    <property type="evidence" value="ECO:0007669"/>
    <property type="project" value="UniProtKB-SubCell"/>
</dbReference>
<evidence type="ECO:0000256" key="5">
    <source>
        <dbReference type="ARBA" id="ARBA00022838"/>
    </source>
</evidence>
<evidence type="ECO:0000256" key="7">
    <source>
        <dbReference type="ARBA" id="ARBA00023242"/>
    </source>
</evidence>
<evidence type="ECO:0000256" key="11">
    <source>
        <dbReference type="SAM" id="Coils"/>
    </source>
</evidence>
<evidence type="ECO:0000313" key="15">
    <source>
        <dbReference type="EMBL" id="CCI47640.1"/>
    </source>
</evidence>
<evidence type="ECO:0000256" key="3">
    <source>
        <dbReference type="ARBA" id="ARBA00022618"/>
    </source>
</evidence>
<evidence type="ECO:0000256" key="12">
    <source>
        <dbReference type="SAM" id="MobiDB-lite"/>
    </source>
</evidence>
<comment type="subcellular location">
    <subcellularLocation>
        <location evidence="10">Chromosome</location>
        <location evidence="10">Centromere</location>
        <location evidence="10">Kinetochore</location>
    </subcellularLocation>
    <subcellularLocation>
        <location evidence="10">Nucleus</location>
    </subcellularLocation>
</comment>
<keyword evidence="3 10" id="KW-0132">Cell division</keyword>
<feature type="coiled-coil region" evidence="11">
    <location>
        <begin position="352"/>
        <end position="449"/>
    </location>
</feature>
<evidence type="ECO:0000256" key="10">
    <source>
        <dbReference type="RuleBase" id="RU368072"/>
    </source>
</evidence>
<feature type="compositionally biased region" description="Polar residues" evidence="12">
    <location>
        <begin position="106"/>
        <end position="116"/>
    </location>
</feature>
<dbReference type="Pfam" id="PF24487">
    <property type="entry name" value="NDC80_loop"/>
    <property type="match status" value="1"/>
</dbReference>
<dbReference type="AlphaFoldDB" id="A0A024GLJ1"/>
<dbReference type="InterPro" id="IPR005550">
    <property type="entry name" value="Kinetochore_Ndc80"/>
</dbReference>
<sequence>MRRTTLGPISSSQLNARSSVVPTASSRASYDEYHIYKSSQARQSVGPSTANPSRRVSTTTSTSIPGNRAGRSSVSTKNIRSSVSSSSRLSSGAAGGRRSSTFSAGNRASSISTRNGVRQDPRPVTDKGFVNASIHRLLEFLSAKQYDAILSSKLLKGPTKKEACNILQFLFRQIDLNYAFEGKLEEEIALFFKILRYPFPMTKTSMVTVAPHSWPPLLASITWIIELLNYDETVEDANRIEEMEAENGDRAFLEYLNQAYRAFLSGEDEKYRMLEQELANQIDSKNQIIRDEYAQLTNAKDELLHSIEQAKTAKSSLPSLNVRKADYTSDLEKFKKLVAQLDNYKSSAIRKNHDGEVELNSKKNELAALQNAIQSLRVKIGNQKISADDVQRMVQERLRLQELVQQTEQRQRDLQSENWRLETDLVEEMDQLEAQVKRYGQLAMQLKLLPSMAKNAHGINYELELDMHVGKVDAAVYLSNHLRKHIRPALSNFRKNRIERLNVALDEASQLEQEAQKSGEVASVELQGVQGMEMKIRKVDDTLRREKETCEAISKQHTATTEDVELRIASILNEADLSAEELQSRQLLEEAQNRSSAMCESYDNLVERSRHGFTNALIASNSHKEDIERGIQTYTTEIKDFWQLK</sequence>
<feature type="domain" description="Kinetochore protein Ndc80 CH" evidence="13">
    <location>
        <begin position="97"/>
        <end position="232"/>
    </location>
</feature>
<keyword evidence="8 10" id="KW-0131">Cell cycle</keyword>
<feature type="domain" description="Kinetochore protein NDC80 loop region" evidence="14">
    <location>
        <begin position="413"/>
        <end position="569"/>
    </location>
</feature>
<dbReference type="GO" id="GO:0051315">
    <property type="term" value="P:attachment of mitotic spindle microtubules to kinetochore"/>
    <property type="evidence" value="ECO:0007669"/>
    <property type="project" value="UniProtKB-UniRule"/>
</dbReference>
<evidence type="ECO:0000313" key="16">
    <source>
        <dbReference type="Proteomes" id="UP000053237"/>
    </source>
</evidence>
<organism evidence="15 16">
    <name type="scientific">Albugo candida</name>
    <dbReference type="NCBI Taxonomy" id="65357"/>
    <lineage>
        <taxon>Eukaryota</taxon>
        <taxon>Sar</taxon>
        <taxon>Stramenopiles</taxon>
        <taxon>Oomycota</taxon>
        <taxon>Peronosporomycetes</taxon>
        <taxon>Albuginales</taxon>
        <taxon>Albuginaceae</taxon>
        <taxon>Albugo</taxon>
    </lineage>
</organism>
<dbReference type="GO" id="GO:0031262">
    <property type="term" value="C:Ndc80 complex"/>
    <property type="evidence" value="ECO:0007669"/>
    <property type="project" value="UniProtKB-UniRule"/>
</dbReference>
<evidence type="ECO:0000259" key="14">
    <source>
        <dbReference type="Pfam" id="PF24487"/>
    </source>
</evidence>
<dbReference type="Pfam" id="PF03801">
    <property type="entry name" value="Ndc80_HEC"/>
    <property type="match status" value="1"/>
</dbReference>
<dbReference type="InterPro" id="IPR038273">
    <property type="entry name" value="Ndc80_sf"/>
</dbReference>
<evidence type="ECO:0000256" key="4">
    <source>
        <dbReference type="ARBA" id="ARBA00022776"/>
    </source>
</evidence>
<keyword evidence="2 10" id="KW-0158">Chromosome</keyword>
<reference evidence="15 16" key="1">
    <citation type="submission" date="2012-05" db="EMBL/GenBank/DDBJ databases">
        <title>Recombination and specialization in a pathogen metapopulation.</title>
        <authorList>
            <person name="Gardiner A."/>
            <person name="Kemen E."/>
            <person name="Schultz-Larsen T."/>
            <person name="MacLean D."/>
            <person name="Van Oosterhout C."/>
            <person name="Jones J.D.G."/>
        </authorList>
    </citation>
    <scope>NUCLEOTIDE SEQUENCE [LARGE SCALE GENOMIC DNA]</scope>
    <source>
        <strain evidence="15 16">Ac Nc2</strain>
    </source>
</reference>
<feature type="compositionally biased region" description="Low complexity" evidence="12">
    <location>
        <begin position="71"/>
        <end position="105"/>
    </location>
</feature>
<feature type="region of interest" description="Disordered" evidence="12">
    <location>
        <begin position="1"/>
        <end position="26"/>
    </location>
</feature>
<feature type="compositionally biased region" description="Polar residues" evidence="12">
    <location>
        <begin position="7"/>
        <end position="26"/>
    </location>
</feature>
<keyword evidence="4 10" id="KW-0498">Mitosis</keyword>
<protein>
    <recommendedName>
        <fullName evidence="10">Kinetochore protein NDC80</fullName>
    </recommendedName>
</protein>
<dbReference type="InParanoid" id="A0A024GLJ1"/>
<proteinExistence type="inferred from homology"/>
<evidence type="ECO:0000256" key="2">
    <source>
        <dbReference type="ARBA" id="ARBA00022454"/>
    </source>
</evidence>
<keyword evidence="7 10" id="KW-0539">Nucleus</keyword>
<dbReference type="PANTHER" id="PTHR10643">
    <property type="entry name" value="KINETOCHORE PROTEIN NDC80"/>
    <property type="match status" value="1"/>
</dbReference>
<dbReference type="STRING" id="65357.A0A024GLJ1"/>
<dbReference type="InterPro" id="IPR057091">
    <property type="entry name" value="NDC80_loop"/>
</dbReference>
<dbReference type="InterPro" id="IPR055260">
    <property type="entry name" value="Ndc80_CH"/>
</dbReference>
<evidence type="ECO:0000256" key="8">
    <source>
        <dbReference type="ARBA" id="ARBA00023306"/>
    </source>
</evidence>
<dbReference type="GO" id="GO:0051301">
    <property type="term" value="P:cell division"/>
    <property type="evidence" value="ECO:0007669"/>
    <property type="project" value="UniProtKB-UniRule"/>
</dbReference>
<comment type="caution">
    <text evidence="15">The sequence shown here is derived from an EMBL/GenBank/DDBJ whole genome shotgun (WGS) entry which is preliminary data.</text>
</comment>
<feature type="compositionally biased region" description="Polar residues" evidence="12">
    <location>
        <begin position="39"/>
        <end position="52"/>
    </location>
</feature>
<keyword evidence="6 11" id="KW-0175">Coiled coil</keyword>
<comment type="similarity">
    <text evidence="1 10">Belongs to the NDC80/HEC1 family.</text>
</comment>
<feature type="compositionally biased region" description="Low complexity" evidence="12">
    <location>
        <begin position="53"/>
        <end position="63"/>
    </location>
</feature>
<dbReference type="OrthoDB" id="7459479at2759"/>
<name>A0A024GLJ1_9STRA</name>
<comment type="subunit">
    <text evidence="10">Component of the NDC80 complex.</text>
</comment>
<keyword evidence="16" id="KW-1185">Reference proteome</keyword>